<name>A0A812MVN3_SYMPI</name>
<dbReference type="InterPro" id="IPR000504">
    <property type="entry name" value="RRM_dom"/>
</dbReference>
<keyword evidence="4" id="KW-1185">Reference proteome</keyword>
<evidence type="ECO:0000313" key="4">
    <source>
        <dbReference type="Proteomes" id="UP000649617"/>
    </source>
</evidence>
<dbReference type="EMBL" id="CAJNIZ010009025">
    <property type="protein sequence ID" value="CAE7275053.1"/>
    <property type="molecule type" value="Genomic_DNA"/>
</dbReference>
<organism evidence="3 4">
    <name type="scientific">Symbiodinium pilosum</name>
    <name type="common">Dinoflagellate</name>
    <dbReference type="NCBI Taxonomy" id="2952"/>
    <lineage>
        <taxon>Eukaryota</taxon>
        <taxon>Sar</taxon>
        <taxon>Alveolata</taxon>
        <taxon>Dinophyceae</taxon>
        <taxon>Suessiales</taxon>
        <taxon>Symbiodiniaceae</taxon>
        <taxon>Symbiodinium</taxon>
    </lineage>
</organism>
<protein>
    <recommendedName>
        <fullName evidence="2">RRM domain-containing protein</fullName>
    </recommendedName>
</protein>
<evidence type="ECO:0000259" key="2">
    <source>
        <dbReference type="PROSITE" id="PS50102"/>
    </source>
</evidence>
<reference evidence="3" key="1">
    <citation type="submission" date="2021-02" db="EMBL/GenBank/DDBJ databases">
        <authorList>
            <person name="Dougan E. K."/>
            <person name="Rhodes N."/>
            <person name="Thang M."/>
            <person name="Chan C."/>
        </authorList>
    </citation>
    <scope>NUCLEOTIDE SEQUENCE</scope>
</reference>
<evidence type="ECO:0000313" key="3">
    <source>
        <dbReference type="EMBL" id="CAE7275053.1"/>
    </source>
</evidence>
<dbReference type="Gene3D" id="3.30.70.330">
    <property type="match status" value="1"/>
</dbReference>
<dbReference type="InterPro" id="IPR035979">
    <property type="entry name" value="RBD_domain_sf"/>
</dbReference>
<dbReference type="CDD" id="cd00590">
    <property type="entry name" value="RRM_SF"/>
    <property type="match status" value="1"/>
</dbReference>
<dbReference type="AlphaFoldDB" id="A0A812MVN3"/>
<sequence>MVKCSIPVQTACSGVEIRSKTLGKGAGEKAVPAITVSLSIDIPVEELIAALTYFQQAHPPQPDELPTAFGEKAPGARKGFAAAASGPPGLSLMAGASASDDSQAGRDTTVAHAKVGAVVPPPGLTAQWETISSLPPNMRSAFTRIKVSNLVKRLKHQEVQYVFERHVGPVAQCTLTEDCASIAFVSPEYAQAAIEQYDGGVLEVSTDKSIPGHESLCLYPKDSNFRRTLEDRLGPLSQCHLRRGEGWITLFRGAITKHLKREEALNQIDFKGSVIGVSLEVGGPIAGPMEGVVVGTPVVL</sequence>
<dbReference type="Proteomes" id="UP000649617">
    <property type="component" value="Unassembled WGS sequence"/>
</dbReference>
<evidence type="ECO:0000256" key="1">
    <source>
        <dbReference type="PROSITE-ProRule" id="PRU00176"/>
    </source>
</evidence>
<keyword evidence="1" id="KW-0694">RNA-binding</keyword>
<comment type="caution">
    <text evidence="3">The sequence shown here is derived from an EMBL/GenBank/DDBJ whole genome shotgun (WGS) entry which is preliminary data.</text>
</comment>
<dbReference type="PROSITE" id="PS50102">
    <property type="entry name" value="RRM"/>
    <property type="match status" value="1"/>
</dbReference>
<feature type="domain" description="RRM" evidence="2">
    <location>
        <begin position="143"/>
        <end position="209"/>
    </location>
</feature>
<proteinExistence type="predicted"/>
<gene>
    <name evidence="3" type="ORF">SPIL2461_LOCUS6115</name>
</gene>
<dbReference type="SUPFAM" id="SSF54928">
    <property type="entry name" value="RNA-binding domain, RBD"/>
    <property type="match status" value="1"/>
</dbReference>
<dbReference type="OrthoDB" id="421233at2759"/>
<accession>A0A812MVN3</accession>
<dbReference type="InterPro" id="IPR012677">
    <property type="entry name" value="Nucleotide-bd_a/b_plait_sf"/>
</dbReference>
<dbReference type="GO" id="GO:0003723">
    <property type="term" value="F:RNA binding"/>
    <property type="evidence" value="ECO:0007669"/>
    <property type="project" value="UniProtKB-UniRule"/>
</dbReference>